<evidence type="ECO:0000256" key="1">
    <source>
        <dbReference type="SAM" id="Phobius"/>
    </source>
</evidence>
<reference evidence="2" key="1">
    <citation type="submission" date="2021-05" db="EMBL/GenBank/DDBJ databases">
        <title>Novel Bacillus species.</title>
        <authorList>
            <person name="Liu G."/>
        </authorList>
    </citation>
    <scope>NUCLEOTIDE SEQUENCE</scope>
    <source>
        <strain evidence="2 4">FJAT-50051</strain>
    </source>
</reference>
<dbReference type="RefSeq" id="WP_213144202.1">
    <property type="nucleotide sequence ID" value="NZ_JAGYPE020000043.1"/>
</dbReference>
<evidence type="ECO:0000313" key="3">
    <source>
        <dbReference type="EMBL" id="MCH6267838.1"/>
    </source>
</evidence>
<keyword evidence="4" id="KW-1185">Reference proteome</keyword>
<dbReference type="PANTHER" id="PTHR37309">
    <property type="entry name" value="SLR0284 PROTEIN"/>
    <property type="match status" value="1"/>
</dbReference>
<dbReference type="EMBL" id="JAGYPE020000043">
    <property type="protein sequence ID" value="MCH6267838.1"/>
    <property type="molecule type" value="Genomic_DNA"/>
</dbReference>
<protein>
    <submittedName>
        <fullName evidence="2">Phage holin family protein</fullName>
    </submittedName>
</protein>
<feature type="transmembrane region" description="Helical" evidence="1">
    <location>
        <begin position="51"/>
        <end position="70"/>
    </location>
</feature>
<name>A0A942YBC9_9BACI</name>
<gene>
    <name evidence="3" type="ORF">KHB02_020145</name>
    <name evidence="2" type="ORF">KHB02_23225</name>
</gene>
<dbReference type="AlphaFoldDB" id="A0A942YBC9"/>
<organism evidence="2">
    <name type="scientific">Neobacillus citreus</name>
    <dbReference type="NCBI Taxonomy" id="2833578"/>
    <lineage>
        <taxon>Bacteria</taxon>
        <taxon>Bacillati</taxon>
        <taxon>Bacillota</taxon>
        <taxon>Bacilli</taxon>
        <taxon>Bacillales</taxon>
        <taxon>Bacillaceae</taxon>
        <taxon>Neobacillus</taxon>
    </lineage>
</organism>
<proteinExistence type="predicted"/>
<accession>A0A942YBC9</accession>
<dbReference type="Pfam" id="PF04020">
    <property type="entry name" value="Phage_holin_4_2"/>
    <property type="match status" value="1"/>
</dbReference>
<feature type="transmembrane region" description="Helical" evidence="1">
    <location>
        <begin position="28"/>
        <end position="46"/>
    </location>
</feature>
<feature type="transmembrane region" description="Helical" evidence="1">
    <location>
        <begin position="90"/>
        <end position="108"/>
    </location>
</feature>
<evidence type="ECO:0000313" key="2">
    <source>
        <dbReference type="EMBL" id="MBS4184313.1"/>
    </source>
</evidence>
<dbReference type="EMBL" id="JAGYPE010000004">
    <property type="protein sequence ID" value="MBS4184313.1"/>
    <property type="molecule type" value="Genomic_DNA"/>
</dbReference>
<dbReference type="InterPro" id="IPR007165">
    <property type="entry name" value="Phage_holin_4_2"/>
</dbReference>
<dbReference type="PANTHER" id="PTHR37309:SF1">
    <property type="entry name" value="SLR0284 PROTEIN"/>
    <property type="match status" value="1"/>
</dbReference>
<dbReference type="Proteomes" id="UP000677265">
    <property type="component" value="Unassembled WGS sequence"/>
</dbReference>
<evidence type="ECO:0000313" key="4">
    <source>
        <dbReference type="Proteomes" id="UP000677265"/>
    </source>
</evidence>
<keyword evidence="1" id="KW-0812">Transmembrane</keyword>
<comment type="caution">
    <text evidence="2">The sequence shown here is derived from an EMBL/GenBank/DDBJ whole genome shotgun (WGS) entry which is preliminary data.</text>
</comment>
<keyword evidence="1" id="KW-0472">Membrane</keyword>
<keyword evidence="1" id="KW-1133">Transmembrane helix</keyword>
<sequence>MRWLIGCLINAVLFMAFAGYFHDSLYLTGFWAALQASILLSILNILVRPLLILFTLPVTVLTMGLFLFVINAMTLELTDYLMGDAFEISGFGMALFFSLLMSLINIILQKTIMDSDRSSRKK</sequence>